<keyword evidence="6" id="KW-1185">Reference proteome</keyword>
<evidence type="ECO:0000256" key="1">
    <source>
        <dbReference type="ARBA" id="ARBA00022729"/>
    </source>
</evidence>
<organism evidence="5 6">
    <name type="scientific">Mesonia phycicola</name>
    <dbReference type="NCBI Taxonomy" id="579105"/>
    <lineage>
        <taxon>Bacteria</taxon>
        <taxon>Pseudomonadati</taxon>
        <taxon>Bacteroidota</taxon>
        <taxon>Flavobacteriia</taxon>
        <taxon>Flavobacteriales</taxon>
        <taxon>Flavobacteriaceae</taxon>
        <taxon>Mesonia</taxon>
    </lineage>
</organism>
<feature type="domain" description="Glycosyl hydrolase family 13 catalytic" evidence="4">
    <location>
        <begin position="379"/>
        <end position="758"/>
    </location>
</feature>
<dbReference type="CDD" id="cd11350">
    <property type="entry name" value="AmyAc_4"/>
    <property type="match status" value="1"/>
</dbReference>
<dbReference type="InterPro" id="IPR017853">
    <property type="entry name" value="GH"/>
</dbReference>
<dbReference type="Pfam" id="PF18962">
    <property type="entry name" value="Por_Secre_tail"/>
    <property type="match status" value="1"/>
</dbReference>
<name>A0A1M6DV29_9FLAO</name>
<feature type="signal peptide" evidence="3">
    <location>
        <begin position="1"/>
        <end position="19"/>
    </location>
</feature>
<evidence type="ECO:0000256" key="3">
    <source>
        <dbReference type="SAM" id="SignalP"/>
    </source>
</evidence>
<gene>
    <name evidence="5" type="ORF">SAMN04488096_104183</name>
</gene>
<reference evidence="5 6" key="1">
    <citation type="submission" date="2016-11" db="EMBL/GenBank/DDBJ databases">
        <authorList>
            <person name="Jaros S."/>
            <person name="Januszkiewicz K."/>
            <person name="Wedrychowicz H."/>
        </authorList>
    </citation>
    <scope>NUCLEOTIDE SEQUENCE [LARGE SCALE GENOMIC DNA]</scope>
    <source>
        <strain evidence="5 6">DSM 21425</strain>
    </source>
</reference>
<keyword evidence="1 3" id="KW-0732">Signal</keyword>
<feature type="chain" id="PRO_5012635628" evidence="3">
    <location>
        <begin position="20"/>
        <end position="935"/>
    </location>
</feature>
<dbReference type="RefSeq" id="WP_073149776.1">
    <property type="nucleotide sequence ID" value="NZ_FQYY01000004.1"/>
</dbReference>
<evidence type="ECO:0000259" key="4">
    <source>
        <dbReference type="SMART" id="SM00642"/>
    </source>
</evidence>
<dbReference type="PANTHER" id="PTHR43651:SF11">
    <property type="entry name" value="MALTO-OLIGOSYLTREHALOSE TREHALOHYDROLASE"/>
    <property type="match status" value="1"/>
</dbReference>
<dbReference type="OrthoDB" id="9761875at2"/>
<proteinExistence type="predicted"/>
<dbReference type="InterPro" id="IPR013783">
    <property type="entry name" value="Ig-like_fold"/>
</dbReference>
<evidence type="ECO:0000313" key="5">
    <source>
        <dbReference type="EMBL" id="SHI77104.1"/>
    </source>
</evidence>
<dbReference type="InterPro" id="IPR026444">
    <property type="entry name" value="Secre_tail"/>
</dbReference>
<dbReference type="SMART" id="SM00642">
    <property type="entry name" value="Aamy"/>
    <property type="match status" value="1"/>
</dbReference>
<dbReference type="Gene3D" id="2.60.40.10">
    <property type="entry name" value="Immunoglobulins"/>
    <property type="match status" value="1"/>
</dbReference>
<dbReference type="SUPFAM" id="SSF81296">
    <property type="entry name" value="E set domains"/>
    <property type="match status" value="1"/>
</dbReference>
<dbReference type="EMBL" id="FQYY01000004">
    <property type="protein sequence ID" value="SHI77104.1"/>
    <property type="molecule type" value="Genomic_DNA"/>
</dbReference>
<dbReference type="GO" id="GO:0005975">
    <property type="term" value="P:carbohydrate metabolic process"/>
    <property type="evidence" value="ECO:0007669"/>
    <property type="project" value="InterPro"/>
</dbReference>
<dbReference type="Proteomes" id="UP000184225">
    <property type="component" value="Unassembled WGS sequence"/>
</dbReference>
<dbReference type="InterPro" id="IPR006047">
    <property type="entry name" value="GH13_cat_dom"/>
</dbReference>
<evidence type="ECO:0000313" key="6">
    <source>
        <dbReference type="Proteomes" id="UP000184225"/>
    </source>
</evidence>
<dbReference type="SUPFAM" id="SSF51445">
    <property type="entry name" value="(Trans)glycosidases"/>
    <property type="match status" value="1"/>
</dbReference>
<dbReference type="Pfam" id="PF00128">
    <property type="entry name" value="Alpha-amylase"/>
    <property type="match status" value="1"/>
</dbReference>
<protein>
    <submittedName>
        <fullName evidence="5">Por secretion system C-terminal sorting domain-containing protein</fullName>
    </submittedName>
</protein>
<dbReference type="PANTHER" id="PTHR43651">
    <property type="entry name" value="1,4-ALPHA-GLUCAN-BRANCHING ENZYME"/>
    <property type="match status" value="1"/>
</dbReference>
<dbReference type="AlphaFoldDB" id="A0A1M6DV29"/>
<dbReference type="InterPro" id="IPR014756">
    <property type="entry name" value="Ig_E-set"/>
</dbReference>
<sequence length="935" mass="104834">MKNKILTIVCMLFASIMFAQQQNATFTITPAQFNPSDQITVTVSNINLSTWGVSDLYLWAWFYDFNDQNQQDSPTNGSWTSSDNSQKFTDNGNGTYSFTFVPQTLFGTSNIGKIGMLAKAQDGTGDNKTQDHLVEVGVFQFNLNSPTDNVSILNSGSNLTIDATTTVNANFELFANGTSIDTQTNTQSYTHNYTLTQDTNFELIATEVSTSAVLSETFQAIITPTPTQAAVPTGMEDGINFDPNNSTTATLVLYAPNKSFVHLIGNFNDWVIDSNFLMNYDSTQEKYWITINNLDQTGDDILFQYLIDGEINVADPYSTLVLSPYDDAYISTSTFNNIPAYPSDKTSEAISWIRRNAPSYTWQNTSFTPPAKEDLVIYEILIRDFDDIQNFDAVKARLNYLESLGVNAIELMPVSEFDGNLSWGYNPAFHMALDKYYGTPEMLKEFVDECHSRGIAVILDVVYNHATGQSPLYRMYNDCNGCTGGSPSTTSPYFNVSATHSYSVFNDFNHQSQATQDYVNKTVEYWIEEFKIDGYRWDLTKGFTQNCSGSDSCTNSYQADRVQVLKDYADTQWAVDADFYIIFEHLGGGTARNEEIEWANYRLSEGKGIMFWNKHTETYNEATMGYHNGSDFSDISYQNIGLTSPRNVGYMESHDEERLMYKNLAYGNSNGSYDVTNLATALERMETAGAFFFTVPGPKMIWQFGELGYDTSIFTCEDGTIPTDDSCKLSEKPDGWDFLTETNRTNLYNAYADMIELKKNNEIFATGNITMDVDNSNGLKSIHLENTNATGSEIEYVTIIGNFGVTTQSIDPEFQETGTWYNLMNGNSYQVSNVNTTISLVPGEYYIYANEEYTLSTKSTEASTIVLYPNPSNGSIYLTEEVDTLQIYDLTGKQIISENKILTNQAINVSVLPTGIYLVQLEQNGNRIQKKLVIN</sequence>
<dbReference type="STRING" id="579105.SAMN04488096_104183"/>
<keyword evidence="2" id="KW-0119">Carbohydrate metabolism</keyword>
<dbReference type="Gene3D" id="3.20.20.80">
    <property type="entry name" value="Glycosidases"/>
    <property type="match status" value="1"/>
</dbReference>
<accession>A0A1M6DV29</accession>
<evidence type="ECO:0000256" key="2">
    <source>
        <dbReference type="ARBA" id="ARBA00023277"/>
    </source>
</evidence>
<dbReference type="NCBIfam" id="TIGR04183">
    <property type="entry name" value="Por_Secre_tail"/>
    <property type="match status" value="1"/>
</dbReference>